<evidence type="ECO:0000256" key="1">
    <source>
        <dbReference type="SAM" id="Phobius"/>
    </source>
</evidence>
<dbReference type="InterPro" id="IPR036047">
    <property type="entry name" value="F-box-like_dom_sf"/>
</dbReference>
<protein>
    <submittedName>
        <fullName evidence="2">Uncharacterized protein</fullName>
    </submittedName>
</protein>
<dbReference type="EMBL" id="JAMYWD010000012">
    <property type="protein sequence ID" value="KAJ4953087.1"/>
    <property type="molecule type" value="Genomic_DNA"/>
</dbReference>
<dbReference type="SUPFAM" id="SSF81383">
    <property type="entry name" value="F-box domain"/>
    <property type="match status" value="1"/>
</dbReference>
<reference evidence="2" key="1">
    <citation type="journal article" date="2023" name="Plant J.">
        <title>The genome of the king protea, Protea cynaroides.</title>
        <authorList>
            <person name="Chang J."/>
            <person name="Duong T.A."/>
            <person name="Schoeman C."/>
            <person name="Ma X."/>
            <person name="Roodt D."/>
            <person name="Barker N."/>
            <person name="Li Z."/>
            <person name="Van de Peer Y."/>
            <person name="Mizrachi E."/>
        </authorList>
    </citation>
    <scope>NUCLEOTIDE SEQUENCE</scope>
    <source>
        <tissue evidence="2">Young leaves</tissue>
    </source>
</reference>
<dbReference type="OrthoDB" id="1918594at2759"/>
<name>A0A9Q0JVJ7_9MAGN</name>
<sequence>MAKTDETKKQKKASEPTKTAPYFAPQIVFNILLWLPIASLLNASLVCKESYHLDLGSALLLQEPKLSYNETYLVTMKRGLLSKIASARLCFTEKIVGSCNEYTLLQPQVEYSGLFVANLATQKILSFLTVPCPLVVCFGKTTGSDYMNCEVLTQGSRTWTPINQSLDENIIPGHSISIHGFFGTIGPNICLRYGPCAYDLLEIEGCLSLIEYEVTCQIQFEIFSLKDISEGKWEKLFSIYMETNEYNPILSLDDLDLYYVGSLYNGKYLLFKQRKRWMKKMDSYVVDLEHREMKPVEIGIKMLSSACSARSIDVSTLCSSY</sequence>
<gene>
    <name evidence="2" type="ORF">NE237_029919</name>
</gene>
<comment type="caution">
    <text evidence="2">The sequence shown here is derived from an EMBL/GenBank/DDBJ whole genome shotgun (WGS) entry which is preliminary data.</text>
</comment>
<keyword evidence="1" id="KW-0472">Membrane</keyword>
<accession>A0A9Q0JVJ7</accession>
<keyword evidence="3" id="KW-1185">Reference proteome</keyword>
<feature type="transmembrane region" description="Helical" evidence="1">
    <location>
        <begin position="20"/>
        <end position="41"/>
    </location>
</feature>
<organism evidence="2 3">
    <name type="scientific">Protea cynaroides</name>
    <dbReference type="NCBI Taxonomy" id="273540"/>
    <lineage>
        <taxon>Eukaryota</taxon>
        <taxon>Viridiplantae</taxon>
        <taxon>Streptophyta</taxon>
        <taxon>Embryophyta</taxon>
        <taxon>Tracheophyta</taxon>
        <taxon>Spermatophyta</taxon>
        <taxon>Magnoliopsida</taxon>
        <taxon>Proteales</taxon>
        <taxon>Proteaceae</taxon>
        <taxon>Protea</taxon>
    </lineage>
</organism>
<dbReference type="Proteomes" id="UP001141806">
    <property type="component" value="Unassembled WGS sequence"/>
</dbReference>
<keyword evidence="1" id="KW-0812">Transmembrane</keyword>
<evidence type="ECO:0000313" key="2">
    <source>
        <dbReference type="EMBL" id="KAJ4953087.1"/>
    </source>
</evidence>
<keyword evidence="1" id="KW-1133">Transmembrane helix</keyword>
<dbReference type="AlphaFoldDB" id="A0A9Q0JVJ7"/>
<evidence type="ECO:0000313" key="3">
    <source>
        <dbReference type="Proteomes" id="UP001141806"/>
    </source>
</evidence>
<proteinExistence type="predicted"/>